<dbReference type="PANTHER" id="PTHR43776:SF7">
    <property type="entry name" value="D,D-DIPEPTIDE TRANSPORT ATP-BINDING PROTEIN DDPF-RELATED"/>
    <property type="match status" value="1"/>
</dbReference>
<dbReference type="SUPFAM" id="SSF52540">
    <property type="entry name" value="P-loop containing nucleoside triphosphate hydrolases"/>
    <property type="match status" value="2"/>
</dbReference>
<dbReference type="InterPro" id="IPR050319">
    <property type="entry name" value="ABC_transp_ATP-bind"/>
</dbReference>
<dbReference type="InterPro" id="IPR027417">
    <property type="entry name" value="P-loop_NTPase"/>
</dbReference>
<evidence type="ECO:0000259" key="5">
    <source>
        <dbReference type="PROSITE" id="PS50893"/>
    </source>
</evidence>
<dbReference type="Gene3D" id="3.40.50.300">
    <property type="entry name" value="P-loop containing nucleotide triphosphate hydrolases"/>
    <property type="match status" value="2"/>
</dbReference>
<comment type="similarity">
    <text evidence="1">Belongs to the ABC transporter superfamily.</text>
</comment>
<dbReference type="NCBIfam" id="NF008453">
    <property type="entry name" value="PRK11308.1"/>
    <property type="match status" value="2"/>
</dbReference>
<sequence>METILRVGNLSVSFRTRDQEVEAVKGVSFEVRKGETLGIVGESGSGKSVTARAIMRLLPTPPADIKEGEIFFLGNKIANYSEKEMESIRGRDIGMIFQDPMTSLNPTMKIGEQIAEGLIKHQKLSKKEAKFQALEMLKLVGIRNSELRYNQYPHEFSGGMRQRVMIAIALACRPALLIADEPTTALDVTIQAQILSLMKQMQERFGTSIILITHDLGVVAGMCDRVVVMKEGAIVESGTTEEIFANPQHPYTLKLLNALPRLDEPKRAKPASLILKNSNLERPLIEVKSLKQYFDLGKGNILKAVNDISFHIREGETLGLVGESGSGKSTTGRAILRLHQPTGGDVLYQGIAVNRLSAQEMKTMRRYMQMIFQDPYASLNPRLRVADIIGEALDVHRLVSSGTERKKRIEELLDMVGLEPAFAERYPHEFSGGQRQRIGIARALAVDPKFIVCDEPLSALDVSIQAQVVQLLEELQQRLGLTYLFIAHDLSMVKHISDRVAVMYMGKIVELAESEELYANPQHEYTKSLLAAVPVPDPKVESQKRRTIVEESTEVDKYDLENSQLVEVSKGHWVALPTEGKKVAI</sequence>
<reference evidence="6 7" key="1">
    <citation type="submission" date="2017-04" db="EMBL/GenBank/DDBJ databases">
        <authorList>
            <person name="Varghese N."/>
            <person name="Submissions S."/>
        </authorList>
    </citation>
    <scope>NUCLEOTIDE SEQUENCE [LARGE SCALE GENOMIC DNA]</scope>
    <source>
        <strain evidence="6 7">J12</strain>
    </source>
</reference>
<protein>
    <submittedName>
        <fullName evidence="6">Peptide/nickel transport system ATP-binding protein</fullName>
    </submittedName>
</protein>
<dbReference type="CDD" id="cd03257">
    <property type="entry name" value="ABC_NikE_OppD_transporters"/>
    <property type="match status" value="2"/>
</dbReference>
<keyword evidence="4 6" id="KW-0067">ATP-binding</keyword>
<dbReference type="InterPro" id="IPR003593">
    <property type="entry name" value="AAA+_ATPase"/>
</dbReference>
<keyword evidence="2" id="KW-0813">Transport</keyword>
<evidence type="ECO:0000256" key="4">
    <source>
        <dbReference type="ARBA" id="ARBA00022840"/>
    </source>
</evidence>
<dbReference type="SMART" id="SM00382">
    <property type="entry name" value="AAA"/>
    <property type="match status" value="2"/>
</dbReference>
<accession>A0ABY1M3I8</accession>
<dbReference type="InterPro" id="IPR003439">
    <property type="entry name" value="ABC_transporter-like_ATP-bd"/>
</dbReference>
<keyword evidence="3" id="KW-0547">Nucleotide-binding</keyword>
<evidence type="ECO:0000313" key="6">
    <source>
        <dbReference type="EMBL" id="SMF69063.1"/>
    </source>
</evidence>
<dbReference type="EMBL" id="FXAE01000082">
    <property type="protein sequence ID" value="SMF69063.1"/>
    <property type="molecule type" value="Genomic_DNA"/>
</dbReference>
<name>A0ABY1M3I8_9BACL</name>
<dbReference type="GO" id="GO:0005524">
    <property type="term" value="F:ATP binding"/>
    <property type="evidence" value="ECO:0007669"/>
    <property type="project" value="UniProtKB-KW"/>
</dbReference>
<dbReference type="PROSITE" id="PS00211">
    <property type="entry name" value="ABC_TRANSPORTER_1"/>
    <property type="match status" value="2"/>
</dbReference>
<evidence type="ECO:0000256" key="3">
    <source>
        <dbReference type="ARBA" id="ARBA00022741"/>
    </source>
</evidence>
<organism evidence="6 7">
    <name type="scientific">Paenibacillus barengoltzii J12</name>
    <dbReference type="NCBI Taxonomy" id="935846"/>
    <lineage>
        <taxon>Bacteria</taxon>
        <taxon>Bacillati</taxon>
        <taxon>Bacillota</taxon>
        <taxon>Bacilli</taxon>
        <taxon>Bacillales</taxon>
        <taxon>Paenibacillaceae</taxon>
        <taxon>Paenibacillus</taxon>
    </lineage>
</organism>
<gene>
    <name evidence="6" type="ORF">SAMN02744124_04379</name>
</gene>
<evidence type="ECO:0000313" key="7">
    <source>
        <dbReference type="Proteomes" id="UP000192939"/>
    </source>
</evidence>
<dbReference type="Pfam" id="PF00005">
    <property type="entry name" value="ABC_tran"/>
    <property type="match status" value="2"/>
</dbReference>
<comment type="caution">
    <text evidence="6">The sequence shown here is derived from an EMBL/GenBank/DDBJ whole genome shotgun (WGS) entry which is preliminary data.</text>
</comment>
<feature type="domain" description="ABC transporter" evidence="5">
    <location>
        <begin position="285"/>
        <end position="530"/>
    </location>
</feature>
<dbReference type="Proteomes" id="UP000192939">
    <property type="component" value="Unassembled WGS sequence"/>
</dbReference>
<dbReference type="NCBIfam" id="NF007739">
    <property type="entry name" value="PRK10419.1"/>
    <property type="match status" value="2"/>
</dbReference>
<dbReference type="InterPro" id="IPR013563">
    <property type="entry name" value="Oligopep_ABC_C"/>
</dbReference>
<evidence type="ECO:0000256" key="2">
    <source>
        <dbReference type="ARBA" id="ARBA00022448"/>
    </source>
</evidence>
<proteinExistence type="inferred from homology"/>
<dbReference type="InterPro" id="IPR017871">
    <property type="entry name" value="ABC_transporter-like_CS"/>
</dbReference>
<keyword evidence="7" id="KW-1185">Reference proteome</keyword>
<dbReference type="Pfam" id="PF08352">
    <property type="entry name" value="oligo_HPY"/>
    <property type="match status" value="2"/>
</dbReference>
<dbReference type="PROSITE" id="PS50893">
    <property type="entry name" value="ABC_TRANSPORTER_2"/>
    <property type="match status" value="2"/>
</dbReference>
<feature type="domain" description="ABC transporter" evidence="5">
    <location>
        <begin position="5"/>
        <end position="256"/>
    </location>
</feature>
<dbReference type="PANTHER" id="PTHR43776">
    <property type="entry name" value="TRANSPORT ATP-BINDING PROTEIN"/>
    <property type="match status" value="1"/>
</dbReference>
<evidence type="ECO:0000256" key="1">
    <source>
        <dbReference type="ARBA" id="ARBA00005417"/>
    </source>
</evidence>